<accession>A0A3Q7ID68</accession>
<protein>
    <submittedName>
        <fullName evidence="4">Uncharacterized protein</fullName>
    </submittedName>
</protein>
<dbReference type="Gene3D" id="2.30.22.10">
    <property type="entry name" value="Head domain of nucleotide exchange factor GrpE"/>
    <property type="match status" value="1"/>
</dbReference>
<proteinExistence type="inferred from homology"/>
<name>A0A3Q7ID68_SOLLC</name>
<dbReference type="InParanoid" id="A0A3Q7ID68"/>
<evidence type="ECO:0000256" key="1">
    <source>
        <dbReference type="ARBA" id="ARBA00023186"/>
    </source>
</evidence>
<keyword evidence="3" id="KW-1133">Transmembrane helix</keyword>
<dbReference type="InterPro" id="IPR009012">
    <property type="entry name" value="GrpE_head"/>
</dbReference>
<dbReference type="GO" id="GO:0000774">
    <property type="term" value="F:adenyl-nucleotide exchange factor activity"/>
    <property type="evidence" value="ECO:0000318"/>
    <property type="project" value="GO_Central"/>
</dbReference>
<dbReference type="Gramene" id="Solyc10g019207.1.1">
    <property type="protein sequence ID" value="Solyc10g019207.1.1"/>
    <property type="gene ID" value="Solyc10g019207.1"/>
</dbReference>
<dbReference type="GO" id="GO:0030150">
    <property type="term" value="P:protein import into mitochondrial matrix"/>
    <property type="evidence" value="ECO:0000318"/>
    <property type="project" value="GO_Central"/>
</dbReference>
<dbReference type="GO" id="GO:0006457">
    <property type="term" value="P:protein folding"/>
    <property type="evidence" value="ECO:0007669"/>
    <property type="project" value="InterPro"/>
</dbReference>
<dbReference type="PRINTS" id="PR00773">
    <property type="entry name" value="GRPEPROTEIN"/>
</dbReference>
<feature type="transmembrane region" description="Helical" evidence="3">
    <location>
        <begin position="21"/>
        <end position="40"/>
    </location>
</feature>
<evidence type="ECO:0000256" key="3">
    <source>
        <dbReference type="SAM" id="Phobius"/>
    </source>
</evidence>
<sequence length="112" mass="12930">MEVKIDQDYHIERDLVRFRRLALLTLHFELWMIIVALPHVCHSVDIYIPTKYDPTNEEFNPNKNNAVFQVPDPKKSPGMVVVWLKSGYTLHDRIIPPAEVGVTVSMESTKAD</sequence>
<dbReference type="PANTHER" id="PTHR21237:SF36">
    <property type="entry name" value="GRPE PROTEIN HOMOLOG"/>
    <property type="match status" value="1"/>
</dbReference>
<dbReference type="Proteomes" id="UP000004994">
    <property type="component" value="Chromosome 10"/>
</dbReference>
<keyword evidence="3" id="KW-0472">Membrane</keyword>
<organism evidence="4">
    <name type="scientific">Solanum lycopersicum</name>
    <name type="common">Tomato</name>
    <name type="synonym">Lycopersicon esculentum</name>
    <dbReference type="NCBI Taxonomy" id="4081"/>
    <lineage>
        <taxon>Eukaryota</taxon>
        <taxon>Viridiplantae</taxon>
        <taxon>Streptophyta</taxon>
        <taxon>Embryophyta</taxon>
        <taxon>Tracheophyta</taxon>
        <taxon>Spermatophyta</taxon>
        <taxon>Magnoliopsida</taxon>
        <taxon>eudicotyledons</taxon>
        <taxon>Gunneridae</taxon>
        <taxon>Pentapetalae</taxon>
        <taxon>asterids</taxon>
        <taxon>lamiids</taxon>
        <taxon>Solanales</taxon>
        <taxon>Solanaceae</taxon>
        <taxon>Solanoideae</taxon>
        <taxon>Solaneae</taxon>
        <taxon>Solanum</taxon>
        <taxon>Solanum subgen. Lycopersicon</taxon>
    </lineage>
</organism>
<reference evidence="4" key="1">
    <citation type="journal article" date="2012" name="Nature">
        <title>The tomato genome sequence provides insights into fleshy fruit evolution.</title>
        <authorList>
            <consortium name="Tomato Genome Consortium"/>
        </authorList>
    </citation>
    <scope>NUCLEOTIDE SEQUENCE [LARGE SCALE GENOMIC DNA]</scope>
    <source>
        <strain evidence="4">cv. Heinz 1706</strain>
    </source>
</reference>
<comment type="similarity">
    <text evidence="2">Belongs to the GrpE family.</text>
</comment>
<evidence type="ECO:0000313" key="4">
    <source>
        <dbReference type="EnsemblPlants" id="Solyc10g019207.1.1"/>
    </source>
</evidence>
<dbReference type="GO" id="GO:0051082">
    <property type="term" value="F:unfolded protein binding"/>
    <property type="evidence" value="ECO:0000318"/>
    <property type="project" value="GO_Central"/>
</dbReference>
<reference evidence="4" key="2">
    <citation type="submission" date="2019-01" db="UniProtKB">
        <authorList>
            <consortium name="EnsemblPlants"/>
        </authorList>
    </citation>
    <scope>IDENTIFICATION</scope>
    <source>
        <strain evidence="4">cv. Heinz 1706</strain>
    </source>
</reference>
<dbReference type="EnsemblPlants" id="Solyc10g019207.1.1">
    <property type="protein sequence ID" value="Solyc10g019207.1.1"/>
    <property type="gene ID" value="Solyc10g019207.1"/>
</dbReference>
<dbReference type="GO" id="GO:0001405">
    <property type="term" value="C:PAM complex, Tim23 associated import motor"/>
    <property type="evidence" value="ECO:0000318"/>
    <property type="project" value="GO_Central"/>
</dbReference>
<dbReference type="Pfam" id="PF01025">
    <property type="entry name" value="GrpE"/>
    <property type="match status" value="1"/>
</dbReference>
<evidence type="ECO:0000256" key="2">
    <source>
        <dbReference type="RuleBase" id="RU004478"/>
    </source>
</evidence>
<dbReference type="AlphaFoldDB" id="A0A3Q7ID68"/>
<dbReference type="GO" id="GO:0051087">
    <property type="term" value="F:protein-folding chaperone binding"/>
    <property type="evidence" value="ECO:0007669"/>
    <property type="project" value="InterPro"/>
</dbReference>
<dbReference type="GO" id="GO:0042803">
    <property type="term" value="F:protein homodimerization activity"/>
    <property type="evidence" value="ECO:0007669"/>
    <property type="project" value="InterPro"/>
</dbReference>
<evidence type="ECO:0000313" key="5">
    <source>
        <dbReference type="Proteomes" id="UP000004994"/>
    </source>
</evidence>
<dbReference type="InterPro" id="IPR000740">
    <property type="entry name" value="GrpE"/>
</dbReference>
<keyword evidence="5" id="KW-1185">Reference proteome</keyword>
<dbReference type="PANTHER" id="PTHR21237">
    <property type="entry name" value="GRPE PROTEIN"/>
    <property type="match status" value="1"/>
</dbReference>
<dbReference type="STRING" id="4081.A0A3Q7ID68"/>
<keyword evidence="3" id="KW-0812">Transmembrane</keyword>
<dbReference type="SUPFAM" id="SSF51064">
    <property type="entry name" value="Head domain of nucleotide exchange factor GrpE"/>
    <property type="match status" value="1"/>
</dbReference>
<keyword evidence="1" id="KW-0143">Chaperone</keyword>